<feature type="region of interest" description="Disordered" evidence="1">
    <location>
        <begin position="110"/>
        <end position="264"/>
    </location>
</feature>
<keyword evidence="3" id="KW-1185">Reference proteome</keyword>
<organism evidence="2 3">
    <name type="scientific">Sinosporangium album</name>
    <dbReference type="NCBI Taxonomy" id="504805"/>
    <lineage>
        <taxon>Bacteria</taxon>
        <taxon>Bacillati</taxon>
        <taxon>Actinomycetota</taxon>
        <taxon>Actinomycetes</taxon>
        <taxon>Streptosporangiales</taxon>
        <taxon>Streptosporangiaceae</taxon>
        <taxon>Sinosporangium</taxon>
    </lineage>
</organism>
<dbReference type="Proteomes" id="UP000198923">
    <property type="component" value="Unassembled WGS sequence"/>
</dbReference>
<gene>
    <name evidence="2" type="ORF">SAMN05421505_14910</name>
</gene>
<dbReference type="RefSeq" id="WP_143020493.1">
    <property type="nucleotide sequence ID" value="NZ_FNCN01000049.1"/>
</dbReference>
<reference evidence="2 3" key="1">
    <citation type="submission" date="2016-10" db="EMBL/GenBank/DDBJ databases">
        <authorList>
            <person name="de Groot N.N."/>
        </authorList>
    </citation>
    <scope>NUCLEOTIDE SEQUENCE [LARGE SCALE GENOMIC DNA]</scope>
    <source>
        <strain evidence="2 3">CPCC 201354</strain>
    </source>
</reference>
<protein>
    <recommendedName>
        <fullName evidence="4">Helix-turn-helix domain-containing protein</fullName>
    </recommendedName>
</protein>
<evidence type="ECO:0000313" key="2">
    <source>
        <dbReference type="EMBL" id="SDI40535.1"/>
    </source>
</evidence>
<proteinExistence type="predicted"/>
<evidence type="ECO:0008006" key="4">
    <source>
        <dbReference type="Google" id="ProtNLM"/>
    </source>
</evidence>
<dbReference type="EMBL" id="FNCN01000049">
    <property type="protein sequence ID" value="SDI40535.1"/>
    <property type="molecule type" value="Genomic_DNA"/>
</dbReference>
<accession>A0A1G8KAR3</accession>
<evidence type="ECO:0000313" key="3">
    <source>
        <dbReference type="Proteomes" id="UP000198923"/>
    </source>
</evidence>
<sequence>MALPEGLEPIDPLTWRTIVARCLLGSAAKLVALAMANYSSPNGADVRPGVALLSKDTDLGQRTVREALAKLRRVGLVFRTFEASATGLRDMADEYQLTFPDDLESRVAMWDPKRRKITKGGAEQARPAPRTRRKRTEPPAGDAGGQPVDNSEPPATGAGGPVDNPLAPAGDAGGYPPETPPANHPKTGTEEGLPDGNHRQLMHEPPATDDRTTGISCRPPSHTPSHRPSHHANTSPYDADVEGNPAEGGRPPAERHSAGVLAALAQASGPDPAVYEDARDMLAQLPDLGGAHLAAARQALGDDASPSQIVIRAAALARGST</sequence>
<evidence type="ECO:0000256" key="1">
    <source>
        <dbReference type="SAM" id="MobiDB-lite"/>
    </source>
</evidence>
<name>A0A1G8KAR3_9ACTN</name>
<feature type="compositionally biased region" description="Basic and acidic residues" evidence="1">
    <location>
        <begin position="196"/>
        <end position="212"/>
    </location>
</feature>
<dbReference type="AlphaFoldDB" id="A0A1G8KAR3"/>
<dbReference type="OrthoDB" id="7066992at2"/>
<dbReference type="STRING" id="504805.SAMN05421505_14910"/>